<dbReference type="SUPFAM" id="SSF51445">
    <property type="entry name" value="(Trans)glycosidases"/>
    <property type="match status" value="1"/>
</dbReference>
<dbReference type="SMART" id="SM00642">
    <property type="entry name" value="Aamy"/>
    <property type="match status" value="1"/>
</dbReference>
<comment type="caution">
    <text evidence="5">The sequence shown here is derived from an EMBL/GenBank/DDBJ whole genome shotgun (WGS) entry which is preliminary data.</text>
</comment>
<dbReference type="Gene3D" id="2.60.40.10">
    <property type="entry name" value="Immunoglobulins"/>
    <property type="match status" value="1"/>
</dbReference>
<organism evidence="5 6">
    <name type="scientific">Clostridium perfringens</name>
    <dbReference type="NCBI Taxonomy" id="1502"/>
    <lineage>
        <taxon>Bacteria</taxon>
        <taxon>Bacillati</taxon>
        <taxon>Bacillota</taxon>
        <taxon>Clostridia</taxon>
        <taxon>Eubacteriales</taxon>
        <taxon>Clostridiaceae</taxon>
        <taxon>Clostridium</taxon>
    </lineage>
</organism>
<accession>A0A133MSG6</accession>
<proteinExistence type="inferred from homology"/>
<evidence type="ECO:0000256" key="3">
    <source>
        <dbReference type="ARBA" id="ARBA00023295"/>
    </source>
</evidence>
<dbReference type="GO" id="GO:0004553">
    <property type="term" value="F:hydrolase activity, hydrolyzing O-glycosyl compounds"/>
    <property type="evidence" value="ECO:0007669"/>
    <property type="project" value="InterPro"/>
</dbReference>
<gene>
    <name evidence="5" type="ORF">HMPREF3222_02766</name>
</gene>
<dbReference type="Proteomes" id="UP000070646">
    <property type="component" value="Unassembled WGS sequence"/>
</dbReference>
<dbReference type="InterPro" id="IPR013780">
    <property type="entry name" value="Glyco_hydro_b"/>
</dbReference>
<evidence type="ECO:0000256" key="2">
    <source>
        <dbReference type="ARBA" id="ARBA00022801"/>
    </source>
</evidence>
<sequence>MIIILWRVKFMGKITREAIHHIAQSNYSYGYDNETLHLRVKTKKGEVNKVEIRIGDPYIWDEGGCDGGNMNATGGRWTGGKSYPMRKECETKYFDHWIVEYKPLTKRSRYGFILYGDEETLLFTEKRIEKLDGKYDEAKLSAIGNFYCFPYLNAIDVAKTPQWVKDTVWYQIFPDRFCNGDKSIDPENVEPWGAEPTRDNFMGGDLQGVLDKLDYLCDLGINGLYFCPVFEATENHRYETIDYFKVDPALGGNEVFKKLVSEAHKRGMKIMLDAVFNHIGYFSPQWQDVLKNNEKSRYKDWFCIKKFPVLENDLENVDGNNLNYETFGRIATMPKLNTENPEVVEYLLKVAKFWVEEMDIDGWRLDVCNEVDHVFWRKFREVVKETNKEVYILGEVWHDGLPWLMGDQFDAVMNYPVTDAVKEYFCLNQSNPEDFKYMIEANKVSYLRQIGETIFNLLDSHDTPRILTVAGGNKDKMKLAYLFMFTQAGSPCIYYGDEVGMEGNQGMGMEFHRRCMIWDENKQDKDMLKFMKQIIKIRKENKELNLLDNNWIRSNRDENILIYSKENIFIIMNNSENEEKIYLPEEIKNNKVNDLFEEKIEFLKEDIDLKPFAFKVYKKL</sequence>
<dbReference type="Pfam" id="PF00128">
    <property type="entry name" value="Alpha-amylase"/>
    <property type="match status" value="1"/>
</dbReference>
<dbReference type="AlphaFoldDB" id="A0A133MSG6"/>
<dbReference type="InterPro" id="IPR017853">
    <property type="entry name" value="GH"/>
</dbReference>
<dbReference type="Gene3D" id="3.90.400.10">
    <property type="entry name" value="Oligo-1,6-glucosidase, Domain 2"/>
    <property type="match status" value="1"/>
</dbReference>
<feature type="domain" description="Glycosyl hydrolase family 13 catalytic" evidence="4">
    <location>
        <begin position="171"/>
        <end position="538"/>
    </location>
</feature>
<dbReference type="InterPro" id="IPR004185">
    <property type="entry name" value="Glyco_hydro_13_lg-like_dom"/>
</dbReference>
<dbReference type="CDD" id="cd02857">
    <property type="entry name" value="E_set_CDase_PDE_N"/>
    <property type="match status" value="1"/>
</dbReference>
<dbReference type="EMBL" id="LRPU01000177">
    <property type="protein sequence ID" value="KXA06992.1"/>
    <property type="molecule type" value="Genomic_DNA"/>
</dbReference>
<dbReference type="SUPFAM" id="SSF81296">
    <property type="entry name" value="E set domains"/>
    <property type="match status" value="1"/>
</dbReference>
<evidence type="ECO:0000313" key="6">
    <source>
        <dbReference type="Proteomes" id="UP000070646"/>
    </source>
</evidence>
<comment type="similarity">
    <text evidence="1">Belongs to the glycosyl hydrolase 13 family.</text>
</comment>
<evidence type="ECO:0000256" key="1">
    <source>
        <dbReference type="ARBA" id="ARBA00008061"/>
    </source>
</evidence>
<dbReference type="Pfam" id="PF02903">
    <property type="entry name" value="Alpha-amylase_N"/>
    <property type="match status" value="1"/>
</dbReference>
<dbReference type="PANTHER" id="PTHR10357:SF210">
    <property type="entry name" value="MALTODEXTRIN GLUCOSIDASE"/>
    <property type="match status" value="1"/>
</dbReference>
<dbReference type="GO" id="GO:0005975">
    <property type="term" value="P:carbohydrate metabolic process"/>
    <property type="evidence" value="ECO:0007669"/>
    <property type="project" value="InterPro"/>
</dbReference>
<dbReference type="InterPro" id="IPR013783">
    <property type="entry name" value="Ig-like_fold"/>
</dbReference>
<dbReference type="PANTHER" id="PTHR10357">
    <property type="entry name" value="ALPHA-AMYLASE FAMILY MEMBER"/>
    <property type="match status" value="1"/>
</dbReference>
<dbReference type="CDD" id="cd11338">
    <property type="entry name" value="AmyAc_CMD"/>
    <property type="match status" value="1"/>
</dbReference>
<keyword evidence="2" id="KW-0378">Hydrolase</keyword>
<dbReference type="InterPro" id="IPR045857">
    <property type="entry name" value="O16G_dom_2"/>
</dbReference>
<dbReference type="PATRIC" id="fig|1502.174.peg.2790"/>
<dbReference type="SUPFAM" id="SSF51011">
    <property type="entry name" value="Glycosyl hydrolase domain"/>
    <property type="match status" value="1"/>
</dbReference>
<reference evidence="5 6" key="1">
    <citation type="submission" date="2016-01" db="EMBL/GenBank/DDBJ databases">
        <authorList>
            <person name="Oliw E.H."/>
        </authorList>
    </citation>
    <scope>NUCLEOTIDE SEQUENCE [LARGE SCALE GENOMIC DNA]</scope>
    <source>
        <strain evidence="5 6">MJR7757A</strain>
    </source>
</reference>
<evidence type="ECO:0000259" key="4">
    <source>
        <dbReference type="SMART" id="SM00642"/>
    </source>
</evidence>
<dbReference type="InterPro" id="IPR006047">
    <property type="entry name" value="GH13_cat_dom"/>
</dbReference>
<dbReference type="Gene3D" id="2.60.40.1180">
    <property type="entry name" value="Golgi alpha-mannosidase II"/>
    <property type="match status" value="1"/>
</dbReference>
<dbReference type="Gene3D" id="3.20.20.80">
    <property type="entry name" value="Glycosidases"/>
    <property type="match status" value="1"/>
</dbReference>
<dbReference type="InterPro" id="IPR014756">
    <property type="entry name" value="Ig_E-set"/>
</dbReference>
<keyword evidence="3" id="KW-0326">Glycosidase</keyword>
<protein>
    <submittedName>
        <fullName evidence="5">Alpha amylase, catalytic domain protein</fullName>
    </submittedName>
</protein>
<name>A0A133MSG6_CLOPF</name>
<evidence type="ECO:0000313" key="5">
    <source>
        <dbReference type="EMBL" id="KXA06992.1"/>
    </source>
</evidence>